<dbReference type="Proteomes" id="UP000253204">
    <property type="component" value="Unassembled WGS sequence"/>
</dbReference>
<dbReference type="AlphaFoldDB" id="A0A368UB07"/>
<accession>A0A368UB07</accession>
<comment type="caution">
    <text evidence="1">The sequence shown here is derived from an EMBL/GenBank/DDBJ whole genome shotgun (WGS) entry which is preliminary data.</text>
</comment>
<name>A0A368UB07_9GAMM</name>
<evidence type="ECO:0000313" key="2">
    <source>
        <dbReference type="Proteomes" id="UP000253204"/>
    </source>
</evidence>
<dbReference type="EMBL" id="QPIJ01000001">
    <property type="protein sequence ID" value="RCV93856.1"/>
    <property type="molecule type" value="Genomic_DNA"/>
</dbReference>
<keyword evidence="2" id="KW-1185">Reference proteome</keyword>
<gene>
    <name evidence="1" type="ORF">DU506_01480</name>
</gene>
<reference evidence="1 2" key="1">
    <citation type="submission" date="2018-07" db="EMBL/GenBank/DDBJ databases">
        <title>Halomonas rutogse sp. nov., isolated from Lake TangqianCo on Tibetan Plateau.</title>
        <authorList>
            <person name="Lu H."/>
            <person name="Xing P."/>
            <person name="Wu Q."/>
        </authorList>
    </citation>
    <scope>NUCLEOTIDE SEQUENCE [LARGE SCALE GENOMIC DNA]</scope>
    <source>
        <strain evidence="1 2">TQ8S</strain>
    </source>
</reference>
<sequence>MVSHGVWGIKFKTNKMSEGEGLHQAPLFDDSADDTENRCRIPALIGLSKRKMPAHAGVFPQALCAWVSAMPASNKRFAEAAPCLYVHAVEGKPDHLIVPSKHNVAQVESCQRRFRLAKKQAVATGGGVGANQVILQPRHLNTLAYLLSGLKFPLPGTDVQISSVLGGRITMQCEPRPLIRRLGYAPGGSAYDSLEEDITTLARLLVVQERLEGGEWVAICAEPLIDYFDSGQVSVHGGVLQQSRSLESTKKRPSRLAQWRISIGQPLTAMLRCAASDLTVITHGLWRAAGRHVGAQWLTLFYAGHGYDRNNIHDYRIDTLSQLMRTCPDEFINSLPERDDQRAGKAVLDPWQPRVKEIGVAQRNDQHAVEREKQGSVHKGRQSAYRRVAASFAKLESHDIGGFAKADLVQPFSDTRRIYRGFDRYNVQRWAGHIELVRHMIPSSFDRTLLAALNRIQSAPAATKPSPKKKAAVDNLRRDVTLTLSQISQARAGSWWSQHLHNRLERASARRVPAFQRLSPVDKVPPLLLVI</sequence>
<proteinExistence type="predicted"/>
<organism evidence="1 2">
    <name type="scientific">Vreelandella rituensis</name>
    <dbReference type="NCBI Taxonomy" id="2282306"/>
    <lineage>
        <taxon>Bacteria</taxon>
        <taxon>Pseudomonadati</taxon>
        <taxon>Pseudomonadota</taxon>
        <taxon>Gammaproteobacteria</taxon>
        <taxon>Oceanospirillales</taxon>
        <taxon>Halomonadaceae</taxon>
        <taxon>Vreelandella</taxon>
    </lineage>
</organism>
<protein>
    <submittedName>
        <fullName evidence="1">Uncharacterized protein</fullName>
    </submittedName>
</protein>
<evidence type="ECO:0000313" key="1">
    <source>
        <dbReference type="EMBL" id="RCV93856.1"/>
    </source>
</evidence>